<organism evidence="1 2">
    <name type="scientific">Culex pipiens pipiens</name>
    <name type="common">Northern house mosquito</name>
    <dbReference type="NCBI Taxonomy" id="38569"/>
    <lineage>
        <taxon>Eukaryota</taxon>
        <taxon>Metazoa</taxon>
        <taxon>Ecdysozoa</taxon>
        <taxon>Arthropoda</taxon>
        <taxon>Hexapoda</taxon>
        <taxon>Insecta</taxon>
        <taxon>Pterygota</taxon>
        <taxon>Neoptera</taxon>
        <taxon>Endopterygota</taxon>
        <taxon>Diptera</taxon>
        <taxon>Nematocera</taxon>
        <taxon>Culicoidea</taxon>
        <taxon>Culicidae</taxon>
        <taxon>Culicinae</taxon>
        <taxon>Culicini</taxon>
        <taxon>Culex</taxon>
        <taxon>Culex</taxon>
    </lineage>
</organism>
<reference evidence="1 2" key="1">
    <citation type="submission" date="2024-05" db="EMBL/GenBank/DDBJ databases">
        <title>Culex pipiens pipiens assembly and annotation.</title>
        <authorList>
            <person name="Alout H."/>
            <person name="Durand T."/>
        </authorList>
    </citation>
    <scope>NUCLEOTIDE SEQUENCE [LARGE SCALE GENOMIC DNA]</scope>
    <source>
        <strain evidence="1">HA-2024</strain>
        <tissue evidence="1">Whole body</tissue>
    </source>
</reference>
<proteinExistence type="predicted"/>
<dbReference type="AlphaFoldDB" id="A0ABD1CC63"/>
<dbReference type="Proteomes" id="UP001562425">
    <property type="component" value="Unassembled WGS sequence"/>
</dbReference>
<evidence type="ECO:0000313" key="2">
    <source>
        <dbReference type="Proteomes" id="UP001562425"/>
    </source>
</evidence>
<feature type="non-terminal residue" evidence="1">
    <location>
        <position position="18"/>
    </location>
</feature>
<evidence type="ECO:0000313" key="1">
    <source>
        <dbReference type="EMBL" id="KAL1373953.1"/>
    </source>
</evidence>
<gene>
    <name evidence="1" type="ORF">pipiens_000790</name>
</gene>
<keyword evidence="2" id="KW-1185">Reference proteome</keyword>
<comment type="caution">
    <text evidence="1">The sequence shown here is derived from an EMBL/GenBank/DDBJ whole genome shotgun (WGS) entry which is preliminary data.</text>
</comment>
<protein>
    <submittedName>
        <fullName evidence="1">Uncharacterized protein</fullName>
    </submittedName>
</protein>
<name>A0ABD1CC63_CULPP</name>
<sequence>MADSAYSTLKLMKGKVIS</sequence>
<dbReference type="EMBL" id="JBEHCU010013798">
    <property type="protein sequence ID" value="KAL1373953.1"/>
    <property type="molecule type" value="Genomic_DNA"/>
</dbReference>
<accession>A0ABD1CC63</accession>